<dbReference type="Proteomes" id="UP000038009">
    <property type="component" value="Unassembled WGS sequence"/>
</dbReference>
<keyword evidence="1" id="KW-0472">Membrane</keyword>
<reference evidence="2 3" key="1">
    <citation type="journal article" date="2015" name="PLoS Pathog.">
        <title>Leptomonas seymouri: Adaptations to the Dixenous Life Cycle Analyzed by Genome Sequencing, Transcriptome Profiling and Co-infection with Leishmania donovani.</title>
        <authorList>
            <person name="Kraeva N."/>
            <person name="Butenko A."/>
            <person name="Hlavacova J."/>
            <person name="Kostygov A."/>
            <person name="Myskova J."/>
            <person name="Grybchuk D."/>
            <person name="Lestinova T."/>
            <person name="Votypka J."/>
            <person name="Volf P."/>
            <person name="Opperdoes F."/>
            <person name="Flegontov P."/>
            <person name="Lukes J."/>
            <person name="Yurchenko V."/>
        </authorList>
    </citation>
    <scope>NUCLEOTIDE SEQUENCE [LARGE SCALE GENOMIC DNA]</scope>
    <source>
        <strain evidence="2 3">ATCC 30220</strain>
    </source>
</reference>
<dbReference type="AlphaFoldDB" id="A0A0N1HV09"/>
<comment type="caution">
    <text evidence="2">The sequence shown here is derived from an EMBL/GenBank/DDBJ whole genome shotgun (WGS) entry which is preliminary data.</text>
</comment>
<accession>A0A0N1HV09</accession>
<evidence type="ECO:0000313" key="3">
    <source>
        <dbReference type="Proteomes" id="UP000038009"/>
    </source>
</evidence>
<dbReference type="VEuPathDB" id="TriTrypDB:Lsey_0274_0010"/>
<sequence length="339" mass="37964">MPTAVKPTRRVRCVYTTVLNSKATRYFAVAPTKPYVSILTDALESDVRAMVSANTAHEGQCCNGSGALSTFATSSNSSCVCLTNVTLLEINHRFADDWRMLGLTFEVHYAVYEDELRRRASYTLTPAPTLSFSWMLSRSTAFPHIVSNLFHELARRDYLSSLITAPHVFAHMTIDEAEFIRHRDYRDDTGDAHSVFDSVVSSPVTGRAFEQHLGSLDSEQREVTPSSDTAEIDYCTVLRSSPSPAYSHPPAMVKIKYVSPNGTVTTYRYPEVVVHDMESYVFATPSQCDGSICAMGILCAVLMFLLILGAGVAFVVQRCRRRRSEREYEKRLLQRQLRG</sequence>
<keyword evidence="3" id="KW-1185">Reference proteome</keyword>
<dbReference type="OrthoDB" id="266754at2759"/>
<dbReference type="EMBL" id="LJSK01000274">
    <property type="protein sequence ID" value="KPI84261.1"/>
    <property type="molecule type" value="Genomic_DNA"/>
</dbReference>
<proteinExistence type="predicted"/>
<dbReference type="OMA" id="ANTAHEG"/>
<name>A0A0N1HV09_LEPSE</name>
<keyword evidence="1" id="KW-1133">Transmembrane helix</keyword>
<evidence type="ECO:0008006" key="4">
    <source>
        <dbReference type="Google" id="ProtNLM"/>
    </source>
</evidence>
<evidence type="ECO:0000256" key="1">
    <source>
        <dbReference type="SAM" id="Phobius"/>
    </source>
</evidence>
<keyword evidence="1" id="KW-0812">Transmembrane</keyword>
<gene>
    <name evidence="2" type="ORF">ABL78_6675</name>
</gene>
<organism evidence="2 3">
    <name type="scientific">Leptomonas seymouri</name>
    <dbReference type="NCBI Taxonomy" id="5684"/>
    <lineage>
        <taxon>Eukaryota</taxon>
        <taxon>Discoba</taxon>
        <taxon>Euglenozoa</taxon>
        <taxon>Kinetoplastea</taxon>
        <taxon>Metakinetoplastina</taxon>
        <taxon>Trypanosomatida</taxon>
        <taxon>Trypanosomatidae</taxon>
        <taxon>Leishmaniinae</taxon>
        <taxon>Leptomonas</taxon>
    </lineage>
</organism>
<protein>
    <recommendedName>
        <fullName evidence="4">Transmembrane protein</fullName>
    </recommendedName>
</protein>
<feature type="transmembrane region" description="Helical" evidence="1">
    <location>
        <begin position="294"/>
        <end position="316"/>
    </location>
</feature>
<evidence type="ECO:0000313" key="2">
    <source>
        <dbReference type="EMBL" id="KPI84261.1"/>
    </source>
</evidence>